<dbReference type="Gene3D" id="1.20.58.390">
    <property type="entry name" value="Neurotransmitter-gated ion-channel transmembrane domain"/>
    <property type="match status" value="1"/>
</dbReference>
<dbReference type="Gene3D" id="2.70.170.10">
    <property type="entry name" value="Neurotransmitter-gated ion-channel ligand-binding domain"/>
    <property type="match status" value="1"/>
</dbReference>
<name>A0ABY7EAT4_MYAAR</name>
<comment type="subcellular location">
    <subcellularLocation>
        <location evidence="1">Membrane</location>
        <topology evidence="1">Multi-pass membrane protein</topology>
    </subcellularLocation>
</comment>
<evidence type="ECO:0000256" key="2">
    <source>
        <dbReference type="ARBA" id="ARBA00022692"/>
    </source>
</evidence>
<dbReference type="PROSITE" id="PS00236">
    <property type="entry name" value="NEUROTR_ION_CHANNEL"/>
    <property type="match status" value="1"/>
</dbReference>
<feature type="transmembrane region" description="Helical" evidence="5">
    <location>
        <begin position="269"/>
        <end position="289"/>
    </location>
</feature>
<evidence type="ECO:0000256" key="4">
    <source>
        <dbReference type="ARBA" id="ARBA00023136"/>
    </source>
</evidence>
<evidence type="ECO:0000313" key="8">
    <source>
        <dbReference type="EMBL" id="WAR05843.1"/>
    </source>
</evidence>
<reference evidence="8" key="1">
    <citation type="submission" date="2022-11" db="EMBL/GenBank/DDBJ databases">
        <title>Centuries of genome instability and evolution in soft-shell clam transmissible cancer (bioRxiv).</title>
        <authorList>
            <person name="Hart S.F.M."/>
            <person name="Yonemitsu M.A."/>
            <person name="Giersch R.M."/>
            <person name="Beal B.F."/>
            <person name="Arriagada G."/>
            <person name="Davis B.W."/>
            <person name="Ostrander E.A."/>
            <person name="Goff S.P."/>
            <person name="Metzger M.J."/>
        </authorList>
    </citation>
    <scope>NUCLEOTIDE SEQUENCE</scope>
    <source>
        <strain evidence="8">MELC-2E11</strain>
        <tissue evidence="8">Siphon/mantle</tissue>
    </source>
</reference>
<evidence type="ECO:0000256" key="5">
    <source>
        <dbReference type="SAM" id="Phobius"/>
    </source>
</evidence>
<feature type="transmembrane region" description="Helical" evidence="5">
    <location>
        <begin position="128"/>
        <end position="152"/>
    </location>
</feature>
<evidence type="ECO:0000259" key="7">
    <source>
        <dbReference type="Pfam" id="PF02932"/>
    </source>
</evidence>
<dbReference type="InterPro" id="IPR036734">
    <property type="entry name" value="Neur_chan_lig-bd_sf"/>
</dbReference>
<dbReference type="Pfam" id="PF02932">
    <property type="entry name" value="Neur_chan_memb"/>
    <property type="match status" value="1"/>
</dbReference>
<evidence type="ECO:0000259" key="6">
    <source>
        <dbReference type="Pfam" id="PF02931"/>
    </source>
</evidence>
<evidence type="ECO:0000256" key="3">
    <source>
        <dbReference type="ARBA" id="ARBA00022989"/>
    </source>
</evidence>
<keyword evidence="2 5" id="KW-0812">Transmembrane</keyword>
<keyword evidence="3 5" id="KW-1133">Transmembrane helix</keyword>
<dbReference type="InterPro" id="IPR018000">
    <property type="entry name" value="Neurotransmitter_ion_chnl_CS"/>
</dbReference>
<feature type="domain" description="Neurotransmitter-gated ion-channel transmembrane" evidence="7">
    <location>
        <begin position="133"/>
        <end position="208"/>
    </location>
</feature>
<accession>A0ABY7EAT4</accession>
<dbReference type="InterPro" id="IPR036719">
    <property type="entry name" value="Neuro-gated_channel_TM_sf"/>
</dbReference>
<dbReference type="SUPFAM" id="SSF90112">
    <property type="entry name" value="Neurotransmitter-gated ion-channel transmembrane pore"/>
    <property type="match status" value="1"/>
</dbReference>
<protein>
    <submittedName>
        <fullName evidence="8">ACH1-like protein</fullName>
    </submittedName>
</protein>
<organism evidence="8 9">
    <name type="scientific">Mya arenaria</name>
    <name type="common">Soft-shell clam</name>
    <dbReference type="NCBI Taxonomy" id="6604"/>
    <lineage>
        <taxon>Eukaryota</taxon>
        <taxon>Metazoa</taxon>
        <taxon>Spiralia</taxon>
        <taxon>Lophotrochozoa</taxon>
        <taxon>Mollusca</taxon>
        <taxon>Bivalvia</taxon>
        <taxon>Autobranchia</taxon>
        <taxon>Heteroconchia</taxon>
        <taxon>Euheterodonta</taxon>
        <taxon>Imparidentia</taxon>
        <taxon>Neoheterodontei</taxon>
        <taxon>Myida</taxon>
        <taxon>Myoidea</taxon>
        <taxon>Myidae</taxon>
        <taxon>Mya</taxon>
    </lineage>
</organism>
<feature type="transmembrane region" description="Helical" evidence="5">
    <location>
        <begin position="188"/>
        <end position="209"/>
    </location>
</feature>
<dbReference type="InterPro" id="IPR006202">
    <property type="entry name" value="Neur_chan_lig-bd"/>
</dbReference>
<evidence type="ECO:0000313" key="9">
    <source>
        <dbReference type="Proteomes" id="UP001164746"/>
    </source>
</evidence>
<feature type="transmembrane region" description="Helical" evidence="5">
    <location>
        <begin position="158"/>
        <end position="176"/>
    </location>
</feature>
<dbReference type="Pfam" id="PF02931">
    <property type="entry name" value="Neur_chan_LBD"/>
    <property type="match status" value="1"/>
</dbReference>
<dbReference type="SUPFAM" id="SSF63712">
    <property type="entry name" value="Nicotinic receptor ligand binding domain-like"/>
    <property type="match status" value="1"/>
</dbReference>
<dbReference type="InterPro" id="IPR006029">
    <property type="entry name" value="Neurotrans-gated_channel_TM"/>
</dbReference>
<evidence type="ECO:0000256" key="1">
    <source>
        <dbReference type="ARBA" id="ARBA00004141"/>
    </source>
</evidence>
<keyword evidence="4 5" id="KW-0472">Membrane</keyword>
<proteinExistence type="predicted"/>
<dbReference type="InterPro" id="IPR038050">
    <property type="entry name" value="Neuro_actylchol_rec"/>
</dbReference>
<dbReference type="Proteomes" id="UP001164746">
    <property type="component" value="Chromosome 5"/>
</dbReference>
<dbReference type="EMBL" id="CP111016">
    <property type="protein sequence ID" value="WAR05843.1"/>
    <property type="molecule type" value="Genomic_DNA"/>
</dbReference>
<sequence length="319" mass="36073">MNFGLQILFSTSNPKSFDGHGGVGSPETDILMVSWNGLVQWVPEATYSVVCDVDIQYFPFDEQTCTITYYAADETVDTVELDHYLGTDMSEYSENPSWVIVGASRKRYIKDNNWYIDVEFRLQRRANFATFTLITPLMMLAFLNICVFLVPINSGEKGSFSVTIFLSYGIFFTVISDTLPQNSLQISFFILLIVVLLCLSVVSVFYTVIQAKLVSAIGSKQCPITCLRNLQRMNVNKVTPIEHYIETGRHDPEDESYTWEDFLEQLDTFLFVSFLIAILLIAAIFFAILMRHVATGDNMFDTDPETTTRTTPLTTLASA</sequence>
<dbReference type="PANTHER" id="PTHR18945">
    <property type="entry name" value="NEUROTRANSMITTER GATED ION CHANNEL"/>
    <property type="match status" value="1"/>
</dbReference>
<feature type="domain" description="Neurotransmitter-gated ion-channel ligand-binding" evidence="6">
    <location>
        <begin position="31"/>
        <end position="125"/>
    </location>
</feature>
<keyword evidence="9" id="KW-1185">Reference proteome</keyword>
<dbReference type="CDD" id="cd19051">
    <property type="entry name" value="LGIC_TM_cation"/>
    <property type="match status" value="1"/>
</dbReference>
<dbReference type="InterPro" id="IPR006201">
    <property type="entry name" value="Neur_channel"/>
</dbReference>
<gene>
    <name evidence="8" type="ORF">MAR_021212</name>
</gene>